<dbReference type="GO" id="GO:0046975">
    <property type="term" value="F:histone H3K36 methyltransferase activity"/>
    <property type="evidence" value="ECO:0007669"/>
    <property type="project" value="InterPro"/>
</dbReference>
<accession>A0A7R9EFD8</accession>
<sequence length="248" mass="28750">MNNMKADTVPPAVGYSFQDMYSLEESEEASTGEGKEPPGEDKQQNELLTLAARLLEEWATLKEVFRIPKKERIEQMKEHEREAGMRLSAPCSVKPNLTTPSSIAASEQGHLSPALSACEDTFPYVPCEVEILWDMYRGYKEYLDREEHHDKQSYDRHWRRPEHDRPRNKRSRESPDPDRNRKGSRYEDRVPHAKCNRVDFWTVEEAWYSPHSQDVLSEVEEGFGNQINLCRDQGLNPGPQHRSPTPNP</sequence>
<feature type="region of interest" description="Disordered" evidence="1">
    <location>
        <begin position="150"/>
        <end position="188"/>
    </location>
</feature>
<feature type="region of interest" description="Disordered" evidence="1">
    <location>
        <begin position="1"/>
        <end position="45"/>
    </location>
</feature>
<feature type="region of interest" description="Disordered" evidence="1">
    <location>
        <begin position="228"/>
        <end position="248"/>
    </location>
</feature>
<organism evidence="2">
    <name type="scientific">Timema monikensis</name>
    <dbReference type="NCBI Taxonomy" id="170555"/>
    <lineage>
        <taxon>Eukaryota</taxon>
        <taxon>Metazoa</taxon>
        <taxon>Ecdysozoa</taxon>
        <taxon>Arthropoda</taxon>
        <taxon>Hexapoda</taxon>
        <taxon>Insecta</taxon>
        <taxon>Pterygota</taxon>
        <taxon>Neoptera</taxon>
        <taxon>Polyneoptera</taxon>
        <taxon>Phasmatodea</taxon>
        <taxon>Timematodea</taxon>
        <taxon>Timematoidea</taxon>
        <taxon>Timematidae</taxon>
        <taxon>Timema</taxon>
    </lineage>
</organism>
<reference evidence="2" key="1">
    <citation type="submission" date="2020-11" db="EMBL/GenBank/DDBJ databases">
        <authorList>
            <person name="Tran Van P."/>
        </authorList>
    </citation>
    <scope>NUCLEOTIDE SEQUENCE</scope>
</reference>
<dbReference type="PANTHER" id="PTHR46711">
    <property type="entry name" value="HISTONE-LYSINE N-METHYLTRANSFERASE SETD2"/>
    <property type="match status" value="1"/>
</dbReference>
<proteinExistence type="predicted"/>
<protein>
    <submittedName>
        <fullName evidence="2">Uncharacterized protein</fullName>
    </submittedName>
</protein>
<feature type="compositionally biased region" description="Basic and acidic residues" evidence="1">
    <location>
        <begin position="33"/>
        <end position="44"/>
    </location>
</feature>
<dbReference type="EMBL" id="OB795386">
    <property type="protein sequence ID" value="CAD7432158.1"/>
    <property type="molecule type" value="Genomic_DNA"/>
</dbReference>
<evidence type="ECO:0000313" key="2">
    <source>
        <dbReference type="EMBL" id="CAD7432158.1"/>
    </source>
</evidence>
<gene>
    <name evidence="2" type="ORF">TMSB3V08_LOCUS8871</name>
</gene>
<evidence type="ECO:0000256" key="1">
    <source>
        <dbReference type="SAM" id="MobiDB-lite"/>
    </source>
</evidence>
<name>A0A7R9EFD8_9NEOP</name>
<dbReference type="InterPro" id="IPR042294">
    <property type="entry name" value="SETD2_animal"/>
</dbReference>
<dbReference type="AlphaFoldDB" id="A0A7R9EFD8"/>
<dbReference type="PANTHER" id="PTHR46711:SF1">
    <property type="entry name" value="HISTONE-LYSINE N-METHYLTRANSFERASE SETD2"/>
    <property type="match status" value="1"/>
</dbReference>